<proteinExistence type="predicted"/>
<dbReference type="InterPro" id="IPR036412">
    <property type="entry name" value="HAD-like_sf"/>
</dbReference>
<dbReference type="PATRIC" id="fig|1423754.3.peg.837"/>
<dbReference type="Gene3D" id="3.40.50.1000">
    <property type="entry name" value="HAD superfamily/HAD-like"/>
    <property type="match status" value="1"/>
</dbReference>
<keyword evidence="1" id="KW-0378">Hydrolase</keyword>
<dbReference type="InterPro" id="IPR023214">
    <property type="entry name" value="HAD_sf"/>
</dbReference>
<dbReference type="STRING" id="1423754.FC39_GL000815"/>
<evidence type="ECO:0000313" key="1">
    <source>
        <dbReference type="EMBL" id="KRM40201.1"/>
    </source>
</evidence>
<dbReference type="PANTHER" id="PTHR10000:SF8">
    <property type="entry name" value="HAD SUPERFAMILY HYDROLASE-LIKE, TYPE 3"/>
    <property type="match status" value="1"/>
</dbReference>
<organism evidence="1 2">
    <name type="scientific">Lactobacillus hamsteri DSM 5661 = JCM 6256</name>
    <dbReference type="NCBI Taxonomy" id="1423754"/>
    <lineage>
        <taxon>Bacteria</taxon>
        <taxon>Bacillati</taxon>
        <taxon>Bacillota</taxon>
        <taxon>Bacilli</taxon>
        <taxon>Lactobacillales</taxon>
        <taxon>Lactobacillaceae</taxon>
        <taxon>Lactobacillus</taxon>
    </lineage>
</organism>
<dbReference type="Pfam" id="PF08282">
    <property type="entry name" value="Hydrolase_3"/>
    <property type="match status" value="1"/>
</dbReference>
<dbReference type="SFLD" id="SFLDS00003">
    <property type="entry name" value="Haloacid_Dehalogenase"/>
    <property type="match status" value="1"/>
</dbReference>
<name>A0A0R1YK09_9LACO</name>
<dbReference type="GO" id="GO:0016791">
    <property type="term" value="F:phosphatase activity"/>
    <property type="evidence" value="ECO:0007669"/>
    <property type="project" value="UniProtKB-ARBA"/>
</dbReference>
<dbReference type="InterPro" id="IPR000150">
    <property type="entry name" value="Cof"/>
</dbReference>
<comment type="caution">
    <text evidence="1">The sequence shown here is derived from an EMBL/GenBank/DDBJ whole genome shotgun (WGS) entry which is preliminary data.</text>
</comment>
<dbReference type="InterPro" id="IPR006379">
    <property type="entry name" value="HAD-SF_hydro_IIB"/>
</dbReference>
<dbReference type="SFLD" id="SFLDG01140">
    <property type="entry name" value="C2.B:_Phosphomannomutase_and_P"/>
    <property type="match status" value="1"/>
</dbReference>
<dbReference type="AlphaFoldDB" id="A0A0R1YK09"/>
<dbReference type="CDD" id="cd07516">
    <property type="entry name" value="HAD_Pase"/>
    <property type="match status" value="1"/>
</dbReference>
<dbReference type="RefSeq" id="WP_025080923.1">
    <property type="nucleotide sequence ID" value="NZ_AZGI01000026.1"/>
</dbReference>
<sequence length="269" mass="30482">MTIKMIAVDLDGTLLNSHHQIDEKTVIALQKANKLGIKVVPASGRPLPGVLPYLEKLKISGQDNYAIVFNGALVQNLTGKTIINHNMNYDDLKYLLDVQKLSKSNLHFMCEKFYYTLDHDFSLTMSRVSYLSGMPFKVREFDQIATDFTFLKGEYTGTKKEMDLLGRKLSNQFKQDYNVARSDREIWEINKKSASKGNAIHELAQKLNIDDQEVIIFGDQGNDLSMFSRPDFLKVAMGNAIDEIKEKANFVTADNDHNGIAEALDKFVF</sequence>
<reference evidence="1 2" key="1">
    <citation type="journal article" date="2015" name="Genome Announc.">
        <title>Expanding the biotechnology potential of lactobacilli through comparative genomics of 213 strains and associated genera.</title>
        <authorList>
            <person name="Sun Z."/>
            <person name="Harris H.M."/>
            <person name="McCann A."/>
            <person name="Guo C."/>
            <person name="Argimon S."/>
            <person name="Zhang W."/>
            <person name="Yang X."/>
            <person name="Jeffery I.B."/>
            <person name="Cooney J.C."/>
            <person name="Kagawa T.F."/>
            <person name="Liu W."/>
            <person name="Song Y."/>
            <person name="Salvetti E."/>
            <person name="Wrobel A."/>
            <person name="Rasinkangas P."/>
            <person name="Parkhill J."/>
            <person name="Rea M.C."/>
            <person name="O'Sullivan O."/>
            <person name="Ritari J."/>
            <person name="Douillard F.P."/>
            <person name="Paul Ross R."/>
            <person name="Yang R."/>
            <person name="Briner A.E."/>
            <person name="Felis G.E."/>
            <person name="de Vos W.M."/>
            <person name="Barrangou R."/>
            <person name="Klaenhammer T.R."/>
            <person name="Caufield P.W."/>
            <person name="Cui Y."/>
            <person name="Zhang H."/>
            <person name="O'Toole P.W."/>
        </authorList>
    </citation>
    <scope>NUCLEOTIDE SEQUENCE [LARGE SCALE GENOMIC DNA]</scope>
    <source>
        <strain evidence="1 2">DSM 5661</strain>
    </source>
</reference>
<dbReference type="NCBIfam" id="TIGR01484">
    <property type="entry name" value="HAD-SF-IIB"/>
    <property type="match status" value="1"/>
</dbReference>
<keyword evidence="2" id="KW-1185">Reference proteome</keyword>
<protein>
    <submittedName>
        <fullName evidence="1">HAD superfamily hydrolase</fullName>
    </submittedName>
</protein>
<dbReference type="PANTHER" id="PTHR10000">
    <property type="entry name" value="PHOSPHOSERINE PHOSPHATASE"/>
    <property type="match status" value="1"/>
</dbReference>
<dbReference type="GO" id="GO:0005829">
    <property type="term" value="C:cytosol"/>
    <property type="evidence" value="ECO:0007669"/>
    <property type="project" value="TreeGrafter"/>
</dbReference>
<evidence type="ECO:0000313" key="2">
    <source>
        <dbReference type="Proteomes" id="UP000051223"/>
    </source>
</evidence>
<dbReference type="eggNOG" id="COG0561">
    <property type="taxonomic scope" value="Bacteria"/>
</dbReference>
<dbReference type="OrthoDB" id="9790031at2"/>
<accession>A0A0R1YK09</accession>
<dbReference type="NCBIfam" id="TIGR00099">
    <property type="entry name" value="Cof-subfamily"/>
    <property type="match status" value="1"/>
</dbReference>
<dbReference type="Gene3D" id="3.30.1240.10">
    <property type="match status" value="1"/>
</dbReference>
<dbReference type="SUPFAM" id="SSF56784">
    <property type="entry name" value="HAD-like"/>
    <property type="match status" value="1"/>
</dbReference>
<gene>
    <name evidence="1" type="ORF">FC39_GL000815</name>
</gene>
<dbReference type="EMBL" id="AZGI01000026">
    <property type="protein sequence ID" value="KRM40201.1"/>
    <property type="molecule type" value="Genomic_DNA"/>
</dbReference>
<dbReference type="GO" id="GO:0000287">
    <property type="term" value="F:magnesium ion binding"/>
    <property type="evidence" value="ECO:0007669"/>
    <property type="project" value="TreeGrafter"/>
</dbReference>
<dbReference type="Proteomes" id="UP000051223">
    <property type="component" value="Unassembled WGS sequence"/>
</dbReference>
<dbReference type="SFLD" id="SFLDG01144">
    <property type="entry name" value="C2.B.4:_PGP_Like"/>
    <property type="match status" value="1"/>
</dbReference>